<dbReference type="InterPro" id="IPR000209">
    <property type="entry name" value="Peptidase_S8/S53_dom"/>
</dbReference>
<sequence>MYIFSFKVVWAERQVPLIREKRSLSPSVRWNDPLYPQMWYIIRNDLNQGYDMNVQEAWMLGYSGKGVVVTIMDDGVDHNHTDLKKNYVYQFSSGLYKFGVPPTRDPQASYDFNDNDPDPMPNWRSSTNNSLCVSATVFSKHGTRCAGQVAAEGNNSKCMVGIAFNSRIGGIRMLDGYITDRLEADTLHFRNDHIHIYSGSWGPEDTGKLYEGPGVLTQSAFQKGIASGRNNFGNIYVWASGNGGSQYDSCACDGYASSPFTLSVSGVGERNLRPWYLEECSSTLVTTYSSGAHSEKMIATVDPNQKCTTTHTGTSASAPIAAGIIALLLEANPRLSWRDVQYVTLLAANPAPFLDGNFTKNAVGRSYSLLYGYGLMDAGKMVRLGELWRGLPPHHQCTSRVMNYKARLDGIFNLTFPLVFYGCDSVPRSENETYSNYTEKSSEEGSPVVYLEHVQLYADIVYQRRGLLQITLISPSGTKTVLLPPRRHDEHSGNIGLLTWPLTTVQLWGESAKGTWYIRVDNLAASKPMLGMGSVNMDSVNGYWRSAWIIAYGTDKYPIRLRPPNPERPPPPNFPCNLNFPPYLMFSFPPPSLLSPLCARTHTQTTALRVKQEWFAPFAKYVVDDSLWKEVYTNGTTISNKAERLDRWAEYFEQQLSWPPAGTYLEPTGEVEPWTVIVEPPTASEVYDCICSLKRHRAPGPDDLPPALFKDGGEVLSQRLSDQFACIWEKESVPDNWGKSVIVPIFKKGRVCHVECAPGGCTGPGADQCLGGCRHYATQSRQCVPECPRGTTPYGALRISVNHADYNAEKTHRNRVRPGRIRSSNSFVANVVCQPCWTLCGTCVRPHTEYDCMSCSNGRYLLPLITPDDASDVTMMIVSEVDSDEANKKLPSLVGTCRTECPVGYYANKSSSICNRCSANCMECSGPGTGECSKCNSGFRLTLGRCVDGNSVDGRCSPGQYLKDSHCVDCDQGCDPTGCLPDGDCSRCKSDFPYILNSSCVKACPTGWFAGPPLPDPFTLASTSPHDAVSHPRRCEPCPPGCQDCTAFENCTRCADGLNLQNGTCISTSASLPCHPQCATCFRSPFDCLTCPHDRVLLPNVLIEQVRSKLLFHTASLRSRAQQTESTTPIAMTSSYLCPSVCPHGTFADRSGDGTICRACSPSCSRCTAESHCLECWPSFYLAWGTGRCLPRVLCRQSEYYDAVDRTCLPCAAGCATCIGPLPTHCTSCSTLPPTPSCLYVTGSEESKSNADLTDSPWGQCVPCCPYRVALLSRSPKDCMFCVADRASCMSGHEINAGEGLLFEEVTPAPEMIPSWLTKEPSRLILFVLCGFLMVGVCTFLTIHTIYTWRRRRPRGGEPNTMAVRHRRRREVDGPNYSEEEDGAKMSLKLTSSKGGVDIVDGTGNSTMGLDNGFPQNAAVPDSEPIHKTAADTLVTSSNSTPPHLDRPRRVLYVHPVYPAPSETGAAQTGPQPCAACTTHLPDEYCSRSVPLPTKQRHDEISVSIGGTGAFVNGSASTTVVSSSNLQHTNKPREIKPF</sequence>
<dbReference type="InterPro" id="IPR015500">
    <property type="entry name" value="Peptidase_S8_subtilisin-rel"/>
</dbReference>
<dbReference type="CDD" id="cd04059">
    <property type="entry name" value="Peptidases_S8_Protein_convertases_Kexins_Furin-like"/>
    <property type="match status" value="1"/>
</dbReference>
<dbReference type="PROSITE" id="PS51829">
    <property type="entry name" value="P_HOMO_B"/>
    <property type="match status" value="1"/>
</dbReference>
<dbReference type="PRINTS" id="PR00723">
    <property type="entry name" value="SUBTILISIN"/>
</dbReference>
<dbReference type="SUPFAM" id="SSF57184">
    <property type="entry name" value="Growth factor receptor domain"/>
    <property type="match status" value="3"/>
</dbReference>
<keyword evidence="13" id="KW-0472">Membrane</keyword>
<dbReference type="InterPro" id="IPR034182">
    <property type="entry name" value="Kexin/furin"/>
</dbReference>
<keyword evidence="8" id="KW-1015">Disulfide bond</keyword>
<keyword evidence="13" id="KW-1133">Transmembrane helix</keyword>
<dbReference type="CTD" id="20320576"/>
<dbReference type="GO" id="GO:0005802">
    <property type="term" value="C:trans-Golgi network"/>
    <property type="evidence" value="ECO:0007669"/>
    <property type="project" value="TreeGrafter"/>
</dbReference>
<keyword evidence="6 11" id="KW-0720">Serine protease</keyword>
<name>A0A074ZKP6_OPIVI</name>
<dbReference type="PANTHER" id="PTHR42884">
    <property type="entry name" value="PROPROTEIN CONVERTASE SUBTILISIN/KEXIN-RELATED"/>
    <property type="match status" value="1"/>
</dbReference>
<evidence type="ECO:0000256" key="11">
    <source>
        <dbReference type="PROSITE-ProRule" id="PRU01240"/>
    </source>
</evidence>
<keyword evidence="5 11" id="KW-0378">Hydrolase</keyword>
<dbReference type="InterPro" id="IPR022398">
    <property type="entry name" value="Peptidase_S8_His-AS"/>
</dbReference>
<dbReference type="InterPro" id="IPR002884">
    <property type="entry name" value="P_dom"/>
</dbReference>
<proteinExistence type="inferred from homology"/>
<dbReference type="FunFam" id="3.40.50.200:FF:000021">
    <property type="entry name" value="Proprotein convertase subtilisin/kexin type 5a"/>
    <property type="match status" value="1"/>
</dbReference>
<gene>
    <name evidence="15" type="ORF">T265_06397</name>
</gene>
<keyword evidence="7" id="KW-0865">Zymogen</keyword>
<evidence type="ECO:0000256" key="1">
    <source>
        <dbReference type="ARBA" id="ARBA00005325"/>
    </source>
</evidence>
<dbReference type="GO" id="GO:0004252">
    <property type="term" value="F:serine-type endopeptidase activity"/>
    <property type="evidence" value="ECO:0007669"/>
    <property type="project" value="UniProtKB-UniRule"/>
</dbReference>
<reference evidence="15 16" key="1">
    <citation type="submission" date="2013-11" db="EMBL/GenBank/DDBJ databases">
        <title>Opisthorchis viverrini - life in the bile duct.</title>
        <authorList>
            <person name="Young N.D."/>
            <person name="Nagarajan N."/>
            <person name="Lin S.J."/>
            <person name="Korhonen P.K."/>
            <person name="Jex A.R."/>
            <person name="Hall R.S."/>
            <person name="Safavi-Hemami H."/>
            <person name="Kaewkong W."/>
            <person name="Bertrand D."/>
            <person name="Gao S."/>
            <person name="Seet Q."/>
            <person name="Wongkham S."/>
            <person name="Teh B.T."/>
            <person name="Wongkham C."/>
            <person name="Intapan P.M."/>
            <person name="Maleewong W."/>
            <person name="Yang X."/>
            <person name="Hu M."/>
            <person name="Wang Z."/>
            <person name="Hofmann A."/>
            <person name="Sternberg P.W."/>
            <person name="Tan P."/>
            <person name="Wang J."/>
            <person name="Gasser R.B."/>
        </authorList>
    </citation>
    <scope>NUCLEOTIDE SEQUENCE [LARGE SCALE GENOMIC DNA]</scope>
</reference>
<dbReference type="Gene3D" id="2.60.120.260">
    <property type="entry name" value="Galactose-binding domain-like"/>
    <property type="match status" value="1"/>
</dbReference>
<dbReference type="OrthoDB" id="300641at2759"/>
<feature type="transmembrane region" description="Helical" evidence="13">
    <location>
        <begin position="1324"/>
        <end position="1347"/>
    </location>
</feature>
<accession>A0A074ZKP6</accession>
<feature type="active site" description="Charge relay system" evidence="10 11">
    <location>
        <position position="73"/>
    </location>
</feature>
<keyword evidence="3" id="KW-0165">Cleavage on pair of basic residues</keyword>
<feature type="active site" description="Charge relay system" evidence="10 11">
    <location>
        <position position="315"/>
    </location>
</feature>
<keyword evidence="9" id="KW-0325">Glycoprotein</keyword>
<dbReference type="GO" id="GO:0000139">
    <property type="term" value="C:Golgi membrane"/>
    <property type="evidence" value="ECO:0007669"/>
    <property type="project" value="TreeGrafter"/>
</dbReference>
<evidence type="ECO:0000256" key="5">
    <source>
        <dbReference type="ARBA" id="ARBA00022801"/>
    </source>
</evidence>
<dbReference type="InterPro" id="IPR008979">
    <property type="entry name" value="Galactose-bd-like_sf"/>
</dbReference>
<dbReference type="CDD" id="cd00064">
    <property type="entry name" value="FU"/>
    <property type="match status" value="3"/>
</dbReference>
<evidence type="ECO:0000256" key="12">
    <source>
        <dbReference type="SAM" id="MobiDB-lite"/>
    </source>
</evidence>
<evidence type="ECO:0000313" key="16">
    <source>
        <dbReference type="Proteomes" id="UP000054324"/>
    </source>
</evidence>
<dbReference type="InterPro" id="IPR023828">
    <property type="entry name" value="Peptidase_S8_Ser-AS"/>
</dbReference>
<dbReference type="PROSITE" id="PS51892">
    <property type="entry name" value="SUBTILASE"/>
    <property type="match status" value="1"/>
</dbReference>
<comment type="similarity">
    <text evidence="1">Belongs to the peptidase S8 family. Furin subfamily.</text>
</comment>
<organism evidence="15 16">
    <name type="scientific">Opisthorchis viverrini</name>
    <name type="common">Southeast Asian liver fluke</name>
    <dbReference type="NCBI Taxonomy" id="6198"/>
    <lineage>
        <taxon>Eukaryota</taxon>
        <taxon>Metazoa</taxon>
        <taxon>Spiralia</taxon>
        <taxon>Lophotrochozoa</taxon>
        <taxon>Platyhelminthes</taxon>
        <taxon>Trematoda</taxon>
        <taxon>Digenea</taxon>
        <taxon>Opisthorchiida</taxon>
        <taxon>Opisthorchiata</taxon>
        <taxon>Opisthorchiidae</taxon>
        <taxon>Opisthorchis</taxon>
    </lineage>
</organism>
<dbReference type="PROSITE" id="PS00136">
    <property type="entry name" value="SUBTILASE_ASP"/>
    <property type="match status" value="1"/>
</dbReference>
<feature type="region of interest" description="Disordered" evidence="12">
    <location>
        <begin position="1354"/>
        <end position="1384"/>
    </location>
</feature>
<dbReference type="Pfam" id="PF00082">
    <property type="entry name" value="Peptidase_S8"/>
    <property type="match status" value="1"/>
</dbReference>
<dbReference type="RefSeq" id="XP_009169909.1">
    <property type="nucleotide sequence ID" value="XM_009171645.1"/>
</dbReference>
<feature type="active site" description="Charge relay system" evidence="10 11">
    <location>
        <position position="141"/>
    </location>
</feature>
<evidence type="ECO:0000256" key="8">
    <source>
        <dbReference type="ARBA" id="ARBA00023157"/>
    </source>
</evidence>
<evidence type="ECO:0000256" key="2">
    <source>
        <dbReference type="ARBA" id="ARBA00022670"/>
    </source>
</evidence>
<dbReference type="KEGG" id="ovi:T265_06397"/>
<keyword evidence="16" id="KW-1185">Reference proteome</keyword>
<evidence type="ECO:0000256" key="4">
    <source>
        <dbReference type="ARBA" id="ARBA00022729"/>
    </source>
</evidence>
<evidence type="ECO:0000256" key="10">
    <source>
        <dbReference type="PIRSR" id="PIRSR615500-1"/>
    </source>
</evidence>
<dbReference type="Proteomes" id="UP000054324">
    <property type="component" value="Unassembled WGS sequence"/>
</dbReference>
<evidence type="ECO:0000256" key="6">
    <source>
        <dbReference type="ARBA" id="ARBA00022825"/>
    </source>
</evidence>
<dbReference type="InterPro" id="IPR036852">
    <property type="entry name" value="Peptidase_S8/S53_dom_sf"/>
</dbReference>
<dbReference type="Pfam" id="PF01483">
    <property type="entry name" value="P_proprotein"/>
    <property type="match status" value="1"/>
</dbReference>
<dbReference type="SUPFAM" id="SSF52743">
    <property type="entry name" value="Subtilisin-like"/>
    <property type="match status" value="1"/>
</dbReference>
<dbReference type="SUPFAM" id="SSF49785">
    <property type="entry name" value="Galactose-binding domain-like"/>
    <property type="match status" value="1"/>
</dbReference>
<dbReference type="STRING" id="6198.A0A074ZKP6"/>
<dbReference type="PANTHER" id="PTHR42884:SF23">
    <property type="entry name" value="FURIN-LIKE PROTEASE 2"/>
    <property type="match status" value="1"/>
</dbReference>
<keyword evidence="4" id="KW-0732">Signal</keyword>
<dbReference type="PROSITE" id="PS00137">
    <property type="entry name" value="SUBTILASE_HIS"/>
    <property type="match status" value="1"/>
</dbReference>
<dbReference type="InterPro" id="IPR023827">
    <property type="entry name" value="Peptidase_S8_Asp-AS"/>
</dbReference>
<dbReference type="SMART" id="SM00261">
    <property type="entry name" value="FU"/>
    <property type="match status" value="8"/>
</dbReference>
<dbReference type="PROSITE" id="PS00138">
    <property type="entry name" value="SUBTILASE_SER"/>
    <property type="match status" value="1"/>
</dbReference>
<evidence type="ECO:0000256" key="13">
    <source>
        <dbReference type="SAM" id="Phobius"/>
    </source>
</evidence>
<dbReference type="GeneID" id="20320576"/>
<dbReference type="InterPro" id="IPR009030">
    <property type="entry name" value="Growth_fac_rcpt_cys_sf"/>
</dbReference>
<dbReference type="Gene3D" id="3.40.50.200">
    <property type="entry name" value="Peptidase S8/S53 domain"/>
    <property type="match status" value="1"/>
</dbReference>
<dbReference type="GO" id="GO:0016485">
    <property type="term" value="P:protein processing"/>
    <property type="evidence" value="ECO:0007669"/>
    <property type="project" value="TreeGrafter"/>
</dbReference>
<protein>
    <recommendedName>
        <fullName evidence="14">P/Homo B domain-containing protein</fullName>
    </recommendedName>
</protein>
<dbReference type="Gene3D" id="2.10.220.10">
    <property type="entry name" value="Hormone Receptor, Insulin-like Growth Factor Receptor 1, Chain A, domain 2"/>
    <property type="match status" value="4"/>
</dbReference>
<keyword evidence="2 11" id="KW-0645">Protease</keyword>
<evidence type="ECO:0000313" key="15">
    <source>
        <dbReference type="EMBL" id="KER26352.1"/>
    </source>
</evidence>
<evidence type="ECO:0000256" key="7">
    <source>
        <dbReference type="ARBA" id="ARBA00023145"/>
    </source>
</evidence>
<evidence type="ECO:0000256" key="3">
    <source>
        <dbReference type="ARBA" id="ARBA00022685"/>
    </source>
</evidence>
<dbReference type="EMBL" id="KL596750">
    <property type="protein sequence ID" value="KER26352.1"/>
    <property type="molecule type" value="Genomic_DNA"/>
</dbReference>
<feature type="domain" description="P/Homo B" evidence="14">
    <location>
        <begin position="415"/>
        <end position="557"/>
    </location>
</feature>
<keyword evidence="13" id="KW-0812">Transmembrane</keyword>
<evidence type="ECO:0000256" key="9">
    <source>
        <dbReference type="ARBA" id="ARBA00023180"/>
    </source>
</evidence>
<dbReference type="InterPro" id="IPR006212">
    <property type="entry name" value="Furin_repeat"/>
</dbReference>
<evidence type="ECO:0000259" key="14">
    <source>
        <dbReference type="PROSITE" id="PS51829"/>
    </source>
</evidence>